<accession>A0A7C9ESV7</accession>
<keyword evidence="1" id="KW-0812">Transmembrane</keyword>
<sequence>MGDTWFWADDAAFWFDCRCFERLFWPLNFSLRTEILDYFCSHFVRTNGWSLAVCFARLRLCCSSIMILCILFFSHLSVIISRLLSRAVYCVWIPVCVVVELQQVFATLQPVLLCSDICLVCKLL</sequence>
<feature type="transmembrane region" description="Helical" evidence="1">
    <location>
        <begin position="49"/>
        <end position="73"/>
    </location>
</feature>
<dbReference type="EMBL" id="GISG01243639">
    <property type="protein sequence ID" value="MBA4669488.1"/>
    <property type="molecule type" value="Transcribed_RNA"/>
</dbReference>
<keyword evidence="1" id="KW-0472">Membrane</keyword>
<name>A0A7C9ESV7_OPUST</name>
<reference evidence="2" key="1">
    <citation type="journal article" date="2013" name="J. Plant Res.">
        <title>Effect of fungi and light on seed germination of three Opuntia species from semiarid lands of central Mexico.</title>
        <authorList>
            <person name="Delgado-Sanchez P."/>
            <person name="Jimenez-Bremont J.F."/>
            <person name="Guerrero-Gonzalez Mde L."/>
            <person name="Flores J."/>
        </authorList>
    </citation>
    <scope>NUCLEOTIDE SEQUENCE</scope>
    <source>
        <tissue evidence="2">Cladode</tissue>
    </source>
</reference>
<keyword evidence="1" id="KW-1133">Transmembrane helix</keyword>
<reference evidence="2" key="2">
    <citation type="submission" date="2020-07" db="EMBL/GenBank/DDBJ databases">
        <authorList>
            <person name="Vera ALvarez R."/>
            <person name="Arias-Moreno D.M."/>
            <person name="Jimenez-Jacinto V."/>
            <person name="Jimenez-Bremont J.F."/>
            <person name="Swaminathan K."/>
            <person name="Moose S.P."/>
            <person name="Guerrero-Gonzalez M.L."/>
            <person name="Marino-Ramirez L."/>
            <person name="Landsman D."/>
            <person name="Rodriguez-Kessler M."/>
            <person name="Delgado-Sanchez P."/>
        </authorList>
    </citation>
    <scope>NUCLEOTIDE SEQUENCE</scope>
    <source>
        <tissue evidence="2">Cladode</tissue>
    </source>
</reference>
<proteinExistence type="predicted"/>
<dbReference type="AlphaFoldDB" id="A0A7C9ESV7"/>
<organism evidence="2">
    <name type="scientific">Opuntia streptacantha</name>
    <name type="common">Prickly pear cactus</name>
    <name type="synonym">Opuntia cardona</name>
    <dbReference type="NCBI Taxonomy" id="393608"/>
    <lineage>
        <taxon>Eukaryota</taxon>
        <taxon>Viridiplantae</taxon>
        <taxon>Streptophyta</taxon>
        <taxon>Embryophyta</taxon>
        <taxon>Tracheophyta</taxon>
        <taxon>Spermatophyta</taxon>
        <taxon>Magnoliopsida</taxon>
        <taxon>eudicotyledons</taxon>
        <taxon>Gunneridae</taxon>
        <taxon>Pentapetalae</taxon>
        <taxon>Caryophyllales</taxon>
        <taxon>Cactineae</taxon>
        <taxon>Cactaceae</taxon>
        <taxon>Opuntioideae</taxon>
        <taxon>Opuntia</taxon>
    </lineage>
</organism>
<protein>
    <recommendedName>
        <fullName evidence="3">Transmembrane protein</fullName>
    </recommendedName>
</protein>
<evidence type="ECO:0000313" key="2">
    <source>
        <dbReference type="EMBL" id="MBA4669488.1"/>
    </source>
</evidence>
<evidence type="ECO:0008006" key="3">
    <source>
        <dbReference type="Google" id="ProtNLM"/>
    </source>
</evidence>
<evidence type="ECO:0000256" key="1">
    <source>
        <dbReference type="SAM" id="Phobius"/>
    </source>
</evidence>